<organism evidence="1">
    <name type="scientific">viral metagenome</name>
    <dbReference type="NCBI Taxonomy" id="1070528"/>
    <lineage>
        <taxon>unclassified sequences</taxon>
        <taxon>metagenomes</taxon>
        <taxon>organismal metagenomes</taxon>
    </lineage>
</organism>
<proteinExistence type="predicted"/>
<reference evidence="1" key="1">
    <citation type="journal article" date="2020" name="Nature">
        <title>Giant virus diversity and host interactions through global metagenomics.</title>
        <authorList>
            <person name="Schulz F."/>
            <person name="Roux S."/>
            <person name="Paez-Espino D."/>
            <person name="Jungbluth S."/>
            <person name="Walsh D.A."/>
            <person name="Denef V.J."/>
            <person name="McMahon K.D."/>
            <person name="Konstantinidis K.T."/>
            <person name="Eloe-Fadrosh E.A."/>
            <person name="Kyrpides N.C."/>
            <person name="Woyke T."/>
        </authorList>
    </citation>
    <scope>NUCLEOTIDE SEQUENCE</scope>
    <source>
        <strain evidence="1">GVMAG-S-ERX556022-25</strain>
    </source>
</reference>
<accession>A0A6C0AYJ3</accession>
<evidence type="ECO:0000313" key="1">
    <source>
        <dbReference type="EMBL" id="QHS84420.1"/>
    </source>
</evidence>
<dbReference type="EMBL" id="MN738808">
    <property type="protein sequence ID" value="QHS84420.1"/>
    <property type="molecule type" value="Genomic_DNA"/>
</dbReference>
<name>A0A6C0AYJ3_9ZZZZ</name>
<dbReference type="AlphaFoldDB" id="A0A6C0AYJ3"/>
<sequence>MVKTYKYKDNYKRKNRNTPIVKSYRSKKRYNRRKTRKYKGRIGGMKRTLSKAFSKNEGSPLTIYMPSTSSSLPEDRSLINLKHQLNKQQVYHTLSDNELKDILIKLDFHVGRSVNCVKSLNPAYGYNKEVACNRRNN</sequence>
<protein>
    <submittedName>
        <fullName evidence="1">Uncharacterized protein</fullName>
    </submittedName>
</protein>